<dbReference type="Gene3D" id="1.10.10.10">
    <property type="entry name" value="Winged helix-like DNA-binding domain superfamily/Winged helix DNA-binding domain"/>
    <property type="match status" value="1"/>
</dbReference>
<proteinExistence type="predicted"/>
<dbReference type="InterPro" id="IPR011006">
    <property type="entry name" value="CheY-like_superfamily"/>
</dbReference>
<dbReference type="GO" id="GO:0000976">
    <property type="term" value="F:transcription cis-regulatory region binding"/>
    <property type="evidence" value="ECO:0007669"/>
    <property type="project" value="TreeGrafter"/>
</dbReference>
<reference evidence="10 11" key="1">
    <citation type="journal article" date="2015" name="Proc. Natl. Acad. Sci. U.S.A.">
        <title>Expanded metabolic versatility of ubiquitous nitrite-oxidizing bacteria from the genus Nitrospira.</title>
        <authorList>
            <person name="Koch H."/>
            <person name="Lucker S."/>
            <person name="Albertsen M."/>
            <person name="Kitzinger K."/>
            <person name="Herbold C."/>
            <person name="Spieck E."/>
            <person name="Nielsen P.H."/>
            <person name="Wagner M."/>
            <person name="Daims H."/>
        </authorList>
    </citation>
    <scope>NUCLEOTIDE SEQUENCE [LARGE SCALE GENOMIC DNA]</scope>
    <source>
        <strain evidence="10 11">NSP M-1</strain>
    </source>
</reference>
<evidence type="ECO:0000256" key="7">
    <source>
        <dbReference type="PROSITE-ProRule" id="PRU01091"/>
    </source>
</evidence>
<dbReference type="PROSITE" id="PS51755">
    <property type="entry name" value="OMPR_PHOB"/>
    <property type="match status" value="1"/>
</dbReference>
<dbReference type="PROSITE" id="PS50110">
    <property type="entry name" value="RESPONSE_REGULATORY"/>
    <property type="match status" value="1"/>
</dbReference>
<feature type="domain" description="OmpR/PhoB-type" evidence="9">
    <location>
        <begin position="131"/>
        <end position="230"/>
    </location>
</feature>
<dbReference type="Pfam" id="PF00072">
    <property type="entry name" value="Response_reg"/>
    <property type="match status" value="1"/>
</dbReference>
<sequence length="239" mass="25876">MGLELIQIIEEGQEQARAIDQLLRKASFRTNVACDGPTGIQDIRRLKPALVMLDLLPPGMSGKEICARLRTDPQTKSMGIIVMSAMTSEDHRVAALEAGADDVIAKPYAGRELVARVKAVLRRIAAAAPMGDEGMADDLVLEETQYVVSFRGLRAILSTAEWMILTRLARAAGKVVPREELRAALWGEDGLSHDRALDQAIMSLNGKLAGDMNGRHPIAGIPGSGYRLMRQAPSLRLSA</sequence>
<keyword evidence="1 6" id="KW-0597">Phosphoprotein</keyword>
<dbReference type="InterPro" id="IPR001789">
    <property type="entry name" value="Sig_transdc_resp-reg_receiver"/>
</dbReference>
<evidence type="ECO:0000259" key="9">
    <source>
        <dbReference type="PROSITE" id="PS51755"/>
    </source>
</evidence>
<dbReference type="InterPro" id="IPR039420">
    <property type="entry name" value="WalR-like"/>
</dbReference>
<dbReference type="SMART" id="SM00448">
    <property type="entry name" value="REC"/>
    <property type="match status" value="1"/>
</dbReference>
<dbReference type="OrthoDB" id="9781969at2"/>
<keyword evidence="11" id="KW-1185">Reference proteome</keyword>
<evidence type="ECO:0000256" key="4">
    <source>
        <dbReference type="ARBA" id="ARBA00023125"/>
    </source>
</evidence>
<dbReference type="InterPro" id="IPR016032">
    <property type="entry name" value="Sig_transdc_resp-reg_C-effctor"/>
</dbReference>
<name>A0A0K2GCD7_NITMO</name>
<feature type="DNA-binding region" description="OmpR/PhoB-type" evidence="7">
    <location>
        <begin position="131"/>
        <end position="230"/>
    </location>
</feature>
<organism evidence="10 11">
    <name type="scientific">Nitrospira moscoviensis</name>
    <dbReference type="NCBI Taxonomy" id="42253"/>
    <lineage>
        <taxon>Bacteria</taxon>
        <taxon>Pseudomonadati</taxon>
        <taxon>Nitrospirota</taxon>
        <taxon>Nitrospiria</taxon>
        <taxon>Nitrospirales</taxon>
        <taxon>Nitrospiraceae</taxon>
        <taxon>Nitrospira</taxon>
    </lineage>
</organism>
<dbReference type="Pfam" id="PF00486">
    <property type="entry name" value="Trans_reg_C"/>
    <property type="match status" value="1"/>
</dbReference>
<dbReference type="Proteomes" id="UP000069205">
    <property type="component" value="Chromosome"/>
</dbReference>
<dbReference type="InterPro" id="IPR001867">
    <property type="entry name" value="OmpR/PhoB-type_DNA-bd"/>
</dbReference>
<dbReference type="KEGG" id="nmv:NITMOv2_2102"/>
<dbReference type="GO" id="GO:0032993">
    <property type="term" value="C:protein-DNA complex"/>
    <property type="evidence" value="ECO:0007669"/>
    <property type="project" value="TreeGrafter"/>
</dbReference>
<dbReference type="Gene3D" id="6.10.250.690">
    <property type="match status" value="1"/>
</dbReference>
<dbReference type="RefSeq" id="WP_053379675.1">
    <property type="nucleotide sequence ID" value="NZ_CP011801.1"/>
</dbReference>
<keyword evidence="5" id="KW-0804">Transcription</keyword>
<feature type="modified residue" description="4-aspartylphosphate" evidence="6">
    <location>
        <position position="54"/>
    </location>
</feature>
<dbReference type="CDD" id="cd00383">
    <property type="entry name" value="trans_reg_C"/>
    <property type="match status" value="1"/>
</dbReference>
<dbReference type="SUPFAM" id="SSF52172">
    <property type="entry name" value="CheY-like"/>
    <property type="match status" value="1"/>
</dbReference>
<evidence type="ECO:0000256" key="2">
    <source>
        <dbReference type="ARBA" id="ARBA00023012"/>
    </source>
</evidence>
<dbReference type="PANTHER" id="PTHR48111:SF1">
    <property type="entry name" value="TWO-COMPONENT RESPONSE REGULATOR ORR33"/>
    <property type="match status" value="1"/>
</dbReference>
<dbReference type="EMBL" id="CP011801">
    <property type="protein sequence ID" value="ALA58519.1"/>
    <property type="molecule type" value="Genomic_DNA"/>
</dbReference>
<dbReference type="SMART" id="SM00862">
    <property type="entry name" value="Trans_reg_C"/>
    <property type="match status" value="1"/>
</dbReference>
<keyword evidence="4 7" id="KW-0238">DNA-binding</keyword>
<dbReference type="Gene3D" id="3.40.50.2300">
    <property type="match status" value="1"/>
</dbReference>
<dbReference type="GO" id="GO:0006355">
    <property type="term" value="P:regulation of DNA-templated transcription"/>
    <property type="evidence" value="ECO:0007669"/>
    <property type="project" value="InterPro"/>
</dbReference>
<evidence type="ECO:0000256" key="6">
    <source>
        <dbReference type="PROSITE-ProRule" id="PRU00169"/>
    </source>
</evidence>
<protein>
    <submittedName>
        <fullName evidence="10">Signal transduction response regulator</fullName>
    </submittedName>
</protein>
<gene>
    <name evidence="10" type="ORF">NITMOv2_2102</name>
</gene>
<dbReference type="AlphaFoldDB" id="A0A0K2GCD7"/>
<dbReference type="PATRIC" id="fig|42253.5.peg.2072"/>
<evidence type="ECO:0000256" key="5">
    <source>
        <dbReference type="ARBA" id="ARBA00023163"/>
    </source>
</evidence>
<dbReference type="SUPFAM" id="SSF46894">
    <property type="entry name" value="C-terminal effector domain of the bipartite response regulators"/>
    <property type="match status" value="1"/>
</dbReference>
<dbReference type="InterPro" id="IPR036388">
    <property type="entry name" value="WH-like_DNA-bd_sf"/>
</dbReference>
<keyword evidence="3" id="KW-0805">Transcription regulation</keyword>
<keyword evidence="2" id="KW-0902">Two-component regulatory system</keyword>
<dbReference type="GO" id="GO:0005829">
    <property type="term" value="C:cytosol"/>
    <property type="evidence" value="ECO:0007669"/>
    <property type="project" value="TreeGrafter"/>
</dbReference>
<dbReference type="STRING" id="42253.NITMOv2_2102"/>
<evidence type="ECO:0000313" key="10">
    <source>
        <dbReference type="EMBL" id="ALA58519.1"/>
    </source>
</evidence>
<accession>A0A0K2GCD7</accession>
<dbReference type="GO" id="GO:0000156">
    <property type="term" value="F:phosphorelay response regulator activity"/>
    <property type="evidence" value="ECO:0007669"/>
    <property type="project" value="TreeGrafter"/>
</dbReference>
<evidence type="ECO:0000259" key="8">
    <source>
        <dbReference type="PROSITE" id="PS50110"/>
    </source>
</evidence>
<evidence type="ECO:0000256" key="1">
    <source>
        <dbReference type="ARBA" id="ARBA00022553"/>
    </source>
</evidence>
<dbReference type="PANTHER" id="PTHR48111">
    <property type="entry name" value="REGULATOR OF RPOS"/>
    <property type="match status" value="1"/>
</dbReference>
<feature type="domain" description="Response regulatory" evidence="8">
    <location>
        <begin position="5"/>
        <end position="121"/>
    </location>
</feature>
<evidence type="ECO:0000313" key="11">
    <source>
        <dbReference type="Proteomes" id="UP000069205"/>
    </source>
</evidence>
<evidence type="ECO:0000256" key="3">
    <source>
        <dbReference type="ARBA" id="ARBA00023015"/>
    </source>
</evidence>